<comment type="caution">
    <text evidence="2">The sequence shown here is derived from an EMBL/GenBank/DDBJ whole genome shotgun (WGS) entry which is preliminary data.</text>
</comment>
<evidence type="ECO:0000256" key="1">
    <source>
        <dbReference type="SAM" id="Phobius"/>
    </source>
</evidence>
<dbReference type="Proteomes" id="UP000462014">
    <property type="component" value="Unassembled WGS sequence"/>
</dbReference>
<keyword evidence="1" id="KW-0472">Membrane</keyword>
<dbReference type="RefSeq" id="WP_157564157.1">
    <property type="nucleotide sequence ID" value="NZ_WPIK01000003.1"/>
</dbReference>
<feature type="transmembrane region" description="Helical" evidence="1">
    <location>
        <begin position="158"/>
        <end position="182"/>
    </location>
</feature>
<feature type="transmembrane region" description="Helical" evidence="1">
    <location>
        <begin position="123"/>
        <end position="146"/>
    </location>
</feature>
<dbReference type="EMBL" id="WPIK01000003">
    <property type="protein sequence ID" value="MVN20552.1"/>
    <property type="molecule type" value="Genomic_DNA"/>
</dbReference>
<reference evidence="2 3" key="1">
    <citation type="submission" date="2019-12" db="EMBL/GenBank/DDBJ databases">
        <title>Mucilaginibacter sp. HMF7410 genome sequencing and assembly.</title>
        <authorList>
            <person name="Kang H."/>
            <person name="Cha I."/>
            <person name="Kim H."/>
            <person name="Joh K."/>
        </authorList>
    </citation>
    <scope>NUCLEOTIDE SEQUENCE [LARGE SCALE GENOMIC DNA]</scope>
    <source>
        <strain evidence="2 3">HMF7410</strain>
    </source>
</reference>
<sequence>MTALEQKPSEISFQDAVNTIINNDFGGGKGLVEMEKKCYESVVDEMLGQQWNYLKSNFKFPNLFYTLILLLTFYFVVSNIPFAPFIIAFLLTTIVVVSILTLARYFYIGYFTLDTKNSIKDKIIARIASIPGMLIHPGIIFVWSFFLNRNTNKLNLLVTNHAVIVAIFISMFILYIISFIRLNRQEFKVYMIK</sequence>
<evidence type="ECO:0000313" key="2">
    <source>
        <dbReference type="EMBL" id="MVN20552.1"/>
    </source>
</evidence>
<name>A0A7K1STB8_9SPHI</name>
<organism evidence="2 3">
    <name type="scientific">Mucilaginibacter arboris</name>
    <dbReference type="NCBI Taxonomy" id="2682090"/>
    <lineage>
        <taxon>Bacteria</taxon>
        <taxon>Pseudomonadati</taxon>
        <taxon>Bacteroidota</taxon>
        <taxon>Sphingobacteriia</taxon>
        <taxon>Sphingobacteriales</taxon>
        <taxon>Sphingobacteriaceae</taxon>
        <taxon>Mucilaginibacter</taxon>
    </lineage>
</organism>
<keyword evidence="1" id="KW-0812">Transmembrane</keyword>
<feature type="transmembrane region" description="Helical" evidence="1">
    <location>
        <begin position="60"/>
        <end position="77"/>
    </location>
</feature>
<gene>
    <name evidence="2" type="ORF">GO621_03270</name>
</gene>
<feature type="transmembrane region" description="Helical" evidence="1">
    <location>
        <begin position="83"/>
        <end position="103"/>
    </location>
</feature>
<keyword evidence="3" id="KW-1185">Reference proteome</keyword>
<proteinExistence type="predicted"/>
<protein>
    <submittedName>
        <fullName evidence="2">Uncharacterized protein</fullName>
    </submittedName>
</protein>
<accession>A0A7K1STB8</accession>
<evidence type="ECO:0000313" key="3">
    <source>
        <dbReference type="Proteomes" id="UP000462014"/>
    </source>
</evidence>
<keyword evidence="1" id="KW-1133">Transmembrane helix</keyword>
<dbReference type="AlphaFoldDB" id="A0A7K1STB8"/>